<accession>A0A0N5A6F1</accession>
<evidence type="ECO:0000256" key="1">
    <source>
        <dbReference type="SAM" id="MobiDB-lite"/>
    </source>
</evidence>
<feature type="compositionally biased region" description="Basic and acidic residues" evidence="1">
    <location>
        <begin position="78"/>
        <end position="89"/>
    </location>
</feature>
<dbReference type="Proteomes" id="UP000038045">
    <property type="component" value="Unplaced"/>
</dbReference>
<proteinExistence type="predicted"/>
<feature type="compositionally biased region" description="Gly residues" evidence="1">
    <location>
        <begin position="307"/>
        <end position="317"/>
    </location>
</feature>
<reference evidence="3" key="1">
    <citation type="submission" date="2017-02" db="UniProtKB">
        <authorList>
            <consortium name="WormBaseParasite"/>
        </authorList>
    </citation>
    <scope>IDENTIFICATION</scope>
</reference>
<feature type="region of interest" description="Disordered" evidence="1">
    <location>
        <begin position="1"/>
        <end position="317"/>
    </location>
</feature>
<evidence type="ECO:0000313" key="3">
    <source>
        <dbReference type="WBParaSite" id="PTRK_0001757400.1"/>
    </source>
</evidence>
<organism evidence="2 3">
    <name type="scientific">Parastrongyloides trichosuri</name>
    <name type="common">Possum-specific nematode worm</name>
    <dbReference type="NCBI Taxonomy" id="131310"/>
    <lineage>
        <taxon>Eukaryota</taxon>
        <taxon>Metazoa</taxon>
        <taxon>Ecdysozoa</taxon>
        <taxon>Nematoda</taxon>
        <taxon>Chromadorea</taxon>
        <taxon>Rhabditida</taxon>
        <taxon>Tylenchina</taxon>
        <taxon>Panagrolaimomorpha</taxon>
        <taxon>Strongyloidoidea</taxon>
        <taxon>Strongyloididae</taxon>
        <taxon>Parastrongyloides</taxon>
    </lineage>
</organism>
<feature type="compositionally biased region" description="Basic and acidic residues" evidence="1">
    <location>
        <begin position="268"/>
        <end position="279"/>
    </location>
</feature>
<keyword evidence="2" id="KW-1185">Reference proteome</keyword>
<protein>
    <submittedName>
        <fullName evidence="3">Serine/threonine protein kinase</fullName>
    </submittedName>
</protein>
<dbReference type="AlphaFoldDB" id="A0A0N5A6F1"/>
<feature type="compositionally biased region" description="Basic residues" evidence="1">
    <location>
        <begin position="168"/>
        <end position="183"/>
    </location>
</feature>
<evidence type="ECO:0000313" key="2">
    <source>
        <dbReference type="Proteomes" id="UP000038045"/>
    </source>
</evidence>
<feature type="compositionally biased region" description="Basic residues" evidence="1">
    <location>
        <begin position="233"/>
        <end position="242"/>
    </location>
</feature>
<sequence>MQHLSSIAAGPGPDPAGAGGPDRLFQARAVRRDRRLDGAGRRLLRTPAGRVLPGAAGPVRRGHEGAPPASRHHRHRAVERDRQHGRADLPRSPACGGGMRHRRHGHGLRDRPPRLPPRRGLEGGVGPGSEDPGRGPDGPLSGDRPGPASPDLLAGASRGPHRDDGRRHDRRLSARRRRPARRRPGPDLHRSGRAGRPGPRHRHAASDGGHGRHRRPVGRTGLGRPGHGPRLSPGRRRLRLRPPARGGRVGAVRRSLRSPGRASPDPGSDDRAAAADPRRGQGLGPGGRRRRGQRRTGGRRLDRRSHGSGGGSARLGR</sequence>
<feature type="compositionally biased region" description="Low complexity" evidence="1">
    <location>
        <begin position="243"/>
        <end position="253"/>
    </location>
</feature>
<name>A0A0N5A6F1_PARTI</name>
<feature type="compositionally biased region" description="Basic residues" evidence="1">
    <location>
        <begin position="287"/>
        <end position="303"/>
    </location>
</feature>
<dbReference type="WBParaSite" id="PTRK_0001757400.1">
    <property type="protein sequence ID" value="PTRK_0001757400.1"/>
    <property type="gene ID" value="PTRK_0001757400"/>
</dbReference>